<organism evidence="1 2">
    <name type="scientific">Moritella viscosa</name>
    <dbReference type="NCBI Taxonomy" id="80854"/>
    <lineage>
        <taxon>Bacteria</taxon>
        <taxon>Pseudomonadati</taxon>
        <taxon>Pseudomonadota</taxon>
        <taxon>Gammaproteobacteria</taxon>
        <taxon>Alteromonadales</taxon>
        <taxon>Moritellaceae</taxon>
        <taxon>Moritella</taxon>
    </lineage>
</organism>
<reference evidence="1 2" key="1">
    <citation type="submission" date="2016-11" db="EMBL/GenBank/DDBJ databases">
        <authorList>
            <person name="Jaros S."/>
            <person name="Januszkiewicz K."/>
            <person name="Wedrychowicz H."/>
        </authorList>
    </citation>
    <scope>NUCLEOTIDE SEQUENCE [LARGE SCALE GENOMIC DNA]</scope>
    <source>
        <strain evidence="1">NVI 5450</strain>
    </source>
</reference>
<dbReference type="STRING" id="80854.MVIS_2612"/>
<dbReference type="SUPFAM" id="SSF53474">
    <property type="entry name" value="alpha/beta-Hydrolases"/>
    <property type="match status" value="1"/>
</dbReference>
<dbReference type="Proteomes" id="UP000183794">
    <property type="component" value="Unassembled WGS sequence"/>
</dbReference>
<dbReference type="InterPro" id="IPR029058">
    <property type="entry name" value="AB_hydrolase_fold"/>
</dbReference>
<dbReference type="PANTHER" id="PTHR37017">
    <property type="entry name" value="AB HYDROLASE-1 DOMAIN-CONTAINING PROTEIN-RELATED"/>
    <property type="match status" value="1"/>
</dbReference>
<dbReference type="Gene3D" id="3.40.50.1820">
    <property type="entry name" value="alpha/beta hydrolase"/>
    <property type="match status" value="1"/>
</dbReference>
<dbReference type="PANTHER" id="PTHR37017:SF11">
    <property type="entry name" value="ESTERASE_LIPASE_THIOESTERASE DOMAIN-CONTAINING PROTEIN"/>
    <property type="match status" value="1"/>
</dbReference>
<dbReference type="Pfam" id="PF00561">
    <property type="entry name" value="Abhydrolase_1"/>
    <property type="match status" value="1"/>
</dbReference>
<dbReference type="KEGG" id="mvs:MVIS_2612"/>
<dbReference type="EMBL" id="FPLD01000100">
    <property type="protein sequence ID" value="SGZ10114.1"/>
    <property type="molecule type" value="Genomic_DNA"/>
</dbReference>
<name>A0A090IJZ4_9GAMM</name>
<protein>
    <submittedName>
        <fullName evidence="1">Uncharacterized protein</fullName>
    </submittedName>
</protein>
<sequence length="272" mass="30333">MKLRFIVIVLFLFLLLSSIGFYLSQTTSNLEENKETLVFVHGAHLTRDSWFDVAKTLEIKGFKTLLVNLPGRNSSVNPNEITLNVSSKYLCETIKFISTPIVLVAHSQGGAISNNALSICPKKNIKSIIYIAAVSPSNGEKPFSLLNKADEFNYLKGINYDDSGWMVINNKSLFVNSFTNSESNAVRNKIIKSSVDEPAMIGEGIVSYDISYFAKINKFYIYTKFDNIISLASQKNITRNMNLKNSATLETGHLPMISSAKLLSNKIEGFLY</sequence>
<gene>
    <name evidence="1" type="ORF">NVI5450_3538</name>
</gene>
<accession>A0A090IJZ4</accession>
<dbReference type="HOGENOM" id="CLU_046066_3_1_6"/>
<proteinExistence type="predicted"/>
<dbReference type="InterPro" id="IPR052897">
    <property type="entry name" value="Sec-Metab_Biosynth_Hydrolase"/>
</dbReference>
<evidence type="ECO:0000313" key="1">
    <source>
        <dbReference type="EMBL" id="SGZ10114.1"/>
    </source>
</evidence>
<dbReference type="RefSeq" id="WP_052678335.1">
    <property type="nucleotide sequence ID" value="NZ_CAWRBC010000028.1"/>
</dbReference>
<evidence type="ECO:0000313" key="2">
    <source>
        <dbReference type="Proteomes" id="UP000183794"/>
    </source>
</evidence>
<dbReference type="AlphaFoldDB" id="A0A090IJZ4"/>
<dbReference type="PATRIC" id="fig|80854.5.peg.2780"/>
<dbReference type="InterPro" id="IPR000073">
    <property type="entry name" value="AB_hydrolase_1"/>
</dbReference>